<keyword evidence="7" id="KW-1185">Reference proteome</keyword>
<reference evidence="6 7" key="1">
    <citation type="submission" date="2024-05" db="EMBL/GenBank/DDBJ databases">
        <title>Long read based assembly of the Candida bracarensis genome reveals expanded adhesin content.</title>
        <authorList>
            <person name="Marcet-Houben M."/>
            <person name="Ksiezopolska E."/>
            <person name="Gabaldon T."/>
        </authorList>
    </citation>
    <scope>NUCLEOTIDE SEQUENCE [LARGE SCALE GENOMIC DNA]</scope>
    <source>
        <strain evidence="6 7">CBM6</strain>
    </source>
</reference>
<feature type="domain" description="Pirin C-terminal" evidence="5">
    <location>
        <begin position="253"/>
        <end position="350"/>
    </location>
</feature>
<feature type="transmembrane region" description="Helical" evidence="3">
    <location>
        <begin position="21"/>
        <end position="39"/>
    </location>
</feature>
<evidence type="ECO:0000313" key="7">
    <source>
        <dbReference type="Proteomes" id="UP001623330"/>
    </source>
</evidence>
<dbReference type="EMBL" id="JBEVYD010000011">
    <property type="protein sequence ID" value="KAL3229765.1"/>
    <property type="molecule type" value="Genomic_DNA"/>
</dbReference>
<comment type="similarity">
    <text evidence="1 2">Belongs to the pirin family.</text>
</comment>
<dbReference type="CDD" id="cd02909">
    <property type="entry name" value="cupin_pirin_N"/>
    <property type="match status" value="1"/>
</dbReference>
<dbReference type="Proteomes" id="UP001623330">
    <property type="component" value="Unassembled WGS sequence"/>
</dbReference>
<gene>
    <name evidence="6" type="ORF">RNJ44_01901</name>
</gene>
<dbReference type="InterPro" id="IPR012093">
    <property type="entry name" value="Pirin"/>
</dbReference>
<evidence type="ECO:0000256" key="1">
    <source>
        <dbReference type="ARBA" id="ARBA00008416"/>
    </source>
</evidence>
<evidence type="ECO:0000259" key="4">
    <source>
        <dbReference type="Pfam" id="PF02678"/>
    </source>
</evidence>
<keyword evidence="3" id="KW-0472">Membrane</keyword>
<dbReference type="InterPro" id="IPR003829">
    <property type="entry name" value="Pirin_N_dom"/>
</dbReference>
<dbReference type="InterPro" id="IPR014710">
    <property type="entry name" value="RmlC-like_jellyroll"/>
</dbReference>
<dbReference type="PANTHER" id="PTHR13903:SF8">
    <property type="entry name" value="PIRIN"/>
    <property type="match status" value="1"/>
</dbReference>
<dbReference type="Gene3D" id="2.60.120.10">
    <property type="entry name" value="Jelly Rolls"/>
    <property type="match status" value="2"/>
</dbReference>
<dbReference type="PANTHER" id="PTHR13903">
    <property type="entry name" value="PIRIN-RELATED"/>
    <property type="match status" value="1"/>
</dbReference>
<accession>A0ABR4NP32</accession>
<organism evidence="6 7">
    <name type="scientific">Nakaseomyces bracarensis</name>
    <dbReference type="NCBI Taxonomy" id="273131"/>
    <lineage>
        <taxon>Eukaryota</taxon>
        <taxon>Fungi</taxon>
        <taxon>Dikarya</taxon>
        <taxon>Ascomycota</taxon>
        <taxon>Saccharomycotina</taxon>
        <taxon>Saccharomycetes</taxon>
        <taxon>Saccharomycetales</taxon>
        <taxon>Saccharomycetaceae</taxon>
        <taxon>Nakaseomyces</taxon>
    </lineage>
</organism>
<dbReference type="Pfam" id="PF02678">
    <property type="entry name" value="Pirin"/>
    <property type="match status" value="1"/>
</dbReference>
<evidence type="ECO:0000313" key="6">
    <source>
        <dbReference type="EMBL" id="KAL3229765.1"/>
    </source>
</evidence>
<dbReference type="CDD" id="cd02247">
    <property type="entry name" value="cupin_pirin_C"/>
    <property type="match status" value="1"/>
</dbReference>
<evidence type="ECO:0000256" key="2">
    <source>
        <dbReference type="RuleBase" id="RU003457"/>
    </source>
</evidence>
<keyword evidence="3" id="KW-0812">Transmembrane</keyword>
<dbReference type="InterPro" id="IPR011051">
    <property type="entry name" value="RmlC_Cupin_sf"/>
</dbReference>
<feature type="domain" description="Pirin N-terminal" evidence="4">
    <location>
        <begin position="95"/>
        <end position="193"/>
    </location>
</feature>
<dbReference type="InterPro" id="IPR008778">
    <property type="entry name" value="Pirin_C_dom"/>
</dbReference>
<evidence type="ECO:0000259" key="5">
    <source>
        <dbReference type="Pfam" id="PF05726"/>
    </source>
</evidence>
<dbReference type="SUPFAM" id="SSF51182">
    <property type="entry name" value="RmlC-like cupins"/>
    <property type="match status" value="1"/>
</dbReference>
<protein>
    <recommendedName>
        <fullName evidence="8">Pirin</fullName>
    </recommendedName>
</protein>
<evidence type="ECO:0008006" key="8">
    <source>
        <dbReference type="Google" id="ProtNLM"/>
    </source>
</evidence>
<sequence>MTEKTDKKQTVVQPKKQMSSAKLLSMIVLVACVIYRIYYSLNGEADVITGAPAQDIPDDSYAKLKNINDNMNQDRYFRSVNVHFVAGEQNEGVGARVRRSVGSYQMRRFTPFLMLDDFTVAPPNGFPDHPHHGQETITYVTDGMIAHEDITGSKGVLFPGDLQFMTAGKGIVHSEIPVTTDDGKPCRGLQLWVDLPKDMKNIDPRYRNLRANKTPIAYPSDDLEVRVISGKSYGVESVRDLAYTPIHFYHFITKKAGTEWVQDIPENFNVFIYVSQGSITIDGEEIPKFSSVFFNADGNAVKGVSASEDAEFAIIAGEILDQEVVQHGPFVETNREKLMEVFKNYREETNGFEGAHSWRSSIHDGISETEARKLYNEDQ</sequence>
<dbReference type="Pfam" id="PF05726">
    <property type="entry name" value="Pirin_C"/>
    <property type="match status" value="1"/>
</dbReference>
<comment type="caution">
    <text evidence="6">The sequence shown here is derived from an EMBL/GenBank/DDBJ whole genome shotgun (WGS) entry which is preliminary data.</text>
</comment>
<keyword evidence="3" id="KW-1133">Transmembrane helix</keyword>
<evidence type="ECO:0000256" key="3">
    <source>
        <dbReference type="SAM" id="Phobius"/>
    </source>
</evidence>
<proteinExistence type="inferred from homology"/>
<name>A0ABR4NP32_9SACH</name>